<dbReference type="AlphaFoldDB" id="A0A0P9CNI0"/>
<name>A0A0P9CNI0_9BACL</name>
<gene>
    <name evidence="2" type="ORF">AN477_07485</name>
</gene>
<dbReference type="OrthoDB" id="187423at2"/>
<dbReference type="STRING" id="471514.AN477_07485"/>
<accession>A0A0P9CNI0</accession>
<evidence type="ECO:0000313" key="3">
    <source>
        <dbReference type="Proteomes" id="UP000050482"/>
    </source>
</evidence>
<keyword evidence="3" id="KW-1185">Reference proteome</keyword>
<proteinExistence type="predicted"/>
<protein>
    <recommendedName>
        <fullName evidence="1">DUF4097 domain-containing protein</fullName>
    </recommendedName>
</protein>
<dbReference type="PATRIC" id="fig|471514.4.peg.3751"/>
<evidence type="ECO:0000313" key="2">
    <source>
        <dbReference type="EMBL" id="KPV44443.1"/>
    </source>
</evidence>
<sequence length="317" mass="32527">MLKQIALVATGLVLIGIGGMAVTASVQHESGLQYVLSAMHGGVKSATEQTAQNFNQSKTLDGTSVQSLVITAEPASVHIHPSNSNQLTAHAYGTLIGVNPSDFVFDVSRSGNQVTISLHKRSPMLSFGFNSVHLMVDVQIPQHLYKTLNAQAMAGSVTIEDLKAAAFTLHSNAGSVNASNLTGAVQAGSNAGSVTLTDVKGNVNLQSNAGSVNAIGVNGNIDAESSAGSINLKLQDITHNISARSSAGRVVITTAQVPPALQFTIQTSAGSIDFRLPNANFTVNKPSDVEGSIGHGGPLLNLQASAGSVDVSQGPID</sequence>
<dbReference type="PANTHER" id="PTHR34094">
    <property type="match status" value="1"/>
</dbReference>
<feature type="domain" description="DUF4097" evidence="1">
    <location>
        <begin position="66"/>
        <end position="311"/>
    </location>
</feature>
<organism evidence="2 3">
    <name type="scientific">Alicyclobacillus ferrooxydans</name>
    <dbReference type="NCBI Taxonomy" id="471514"/>
    <lineage>
        <taxon>Bacteria</taxon>
        <taxon>Bacillati</taxon>
        <taxon>Bacillota</taxon>
        <taxon>Bacilli</taxon>
        <taxon>Bacillales</taxon>
        <taxon>Alicyclobacillaceae</taxon>
        <taxon>Alicyclobacillus</taxon>
    </lineage>
</organism>
<dbReference type="InterPro" id="IPR025164">
    <property type="entry name" value="Toastrack_DUF4097"/>
</dbReference>
<dbReference type="Pfam" id="PF13349">
    <property type="entry name" value="DUF4097"/>
    <property type="match status" value="1"/>
</dbReference>
<reference evidence="2 3" key="1">
    <citation type="submission" date="2015-09" db="EMBL/GenBank/DDBJ databases">
        <title>Draft genome sequence of Alicyclobacillus ferrooxydans DSM 22381.</title>
        <authorList>
            <person name="Hemp J."/>
        </authorList>
    </citation>
    <scope>NUCLEOTIDE SEQUENCE [LARGE SCALE GENOMIC DNA]</scope>
    <source>
        <strain evidence="2 3">TC-34</strain>
    </source>
</reference>
<dbReference type="RefSeq" id="WP_054968539.1">
    <property type="nucleotide sequence ID" value="NZ_LJCO01000033.1"/>
</dbReference>
<evidence type="ECO:0000259" key="1">
    <source>
        <dbReference type="Pfam" id="PF13349"/>
    </source>
</evidence>
<dbReference type="PANTHER" id="PTHR34094:SF1">
    <property type="entry name" value="PROTEIN FAM185A"/>
    <property type="match status" value="1"/>
</dbReference>
<dbReference type="EMBL" id="LJCO01000033">
    <property type="protein sequence ID" value="KPV44443.1"/>
    <property type="molecule type" value="Genomic_DNA"/>
</dbReference>
<dbReference type="Proteomes" id="UP000050482">
    <property type="component" value="Unassembled WGS sequence"/>
</dbReference>
<comment type="caution">
    <text evidence="2">The sequence shown here is derived from an EMBL/GenBank/DDBJ whole genome shotgun (WGS) entry which is preliminary data.</text>
</comment>